<protein>
    <submittedName>
        <fullName evidence="1">Uncharacterized protein</fullName>
    </submittedName>
</protein>
<dbReference type="KEGG" id="mhz:Metho_2306"/>
<gene>
    <name evidence="1" type="ordered locus">Metho_2306</name>
</gene>
<evidence type="ECO:0000313" key="1">
    <source>
        <dbReference type="EMBL" id="AGB50463.1"/>
    </source>
</evidence>
<sequence length="134" mass="15435">MGEIQVFINKLDSRSFRSSDVELLVKQLVQDARLGKAKVEKDDIQWLHTYQFALQQLELHLRQAPPSVHQGEWRDVAEDLSKVKQMVDDMEQKSIVSDVAWNAGGLAIFSIPDPVCYKEHVYCAITNYIKKLYV</sequence>
<dbReference type="OrthoDB" id="135237at2157"/>
<name>L0L221_METHD</name>
<dbReference type="RefSeq" id="WP_015325628.1">
    <property type="nucleotide sequence ID" value="NC_019977.1"/>
</dbReference>
<dbReference type="AlphaFoldDB" id="L0L221"/>
<keyword evidence="2" id="KW-1185">Reference proteome</keyword>
<reference evidence="2" key="1">
    <citation type="submission" date="2012-02" db="EMBL/GenBank/DDBJ databases">
        <title>Complete sequence of chromosome of Methanomethylovorans hollandica DSM 15978.</title>
        <authorList>
            <person name="Lucas S."/>
            <person name="Copeland A."/>
            <person name="Lapidus A."/>
            <person name="Glavina del Rio T."/>
            <person name="Dalin E."/>
            <person name="Tice H."/>
            <person name="Bruce D."/>
            <person name="Goodwin L."/>
            <person name="Pitluck S."/>
            <person name="Peters L."/>
            <person name="Mikhailova N."/>
            <person name="Held B."/>
            <person name="Kyrpides N."/>
            <person name="Mavromatis K."/>
            <person name="Ivanova N."/>
            <person name="Brettin T."/>
            <person name="Detter J.C."/>
            <person name="Han C."/>
            <person name="Larimer F."/>
            <person name="Land M."/>
            <person name="Hauser L."/>
            <person name="Markowitz V."/>
            <person name="Cheng J.-F."/>
            <person name="Hugenholtz P."/>
            <person name="Woyke T."/>
            <person name="Wu D."/>
            <person name="Spring S."/>
            <person name="Schroeder M."/>
            <person name="Brambilla E."/>
            <person name="Klenk H.-P."/>
            <person name="Eisen J.A."/>
        </authorList>
    </citation>
    <scope>NUCLEOTIDE SEQUENCE [LARGE SCALE GENOMIC DNA]</scope>
    <source>
        <strain evidence="2">DSM 15978 / NBRC 107637 / DMS1</strain>
    </source>
</reference>
<dbReference type="STRING" id="867904.Metho_2306"/>
<accession>L0L221</accession>
<organism evidence="1 2">
    <name type="scientific">Methanomethylovorans hollandica (strain DSM 15978 / NBRC 107637 / DMS1)</name>
    <dbReference type="NCBI Taxonomy" id="867904"/>
    <lineage>
        <taxon>Archaea</taxon>
        <taxon>Methanobacteriati</taxon>
        <taxon>Methanobacteriota</taxon>
        <taxon>Stenosarchaea group</taxon>
        <taxon>Methanomicrobia</taxon>
        <taxon>Methanosarcinales</taxon>
        <taxon>Methanosarcinaceae</taxon>
        <taxon>Methanomethylovorans</taxon>
    </lineage>
</organism>
<dbReference type="HOGENOM" id="CLU_1860723_0_0_2"/>
<proteinExistence type="predicted"/>
<dbReference type="Proteomes" id="UP000010866">
    <property type="component" value="Chromosome"/>
</dbReference>
<dbReference type="EMBL" id="CP003362">
    <property type="protein sequence ID" value="AGB50463.1"/>
    <property type="molecule type" value="Genomic_DNA"/>
</dbReference>
<evidence type="ECO:0000313" key="2">
    <source>
        <dbReference type="Proteomes" id="UP000010866"/>
    </source>
</evidence>
<dbReference type="GeneID" id="14408384"/>